<name>A0ABM8HXC1_9BACT</name>
<dbReference type="InterPro" id="IPR029016">
    <property type="entry name" value="GAF-like_dom_sf"/>
</dbReference>
<dbReference type="Pfam" id="PF00990">
    <property type="entry name" value="GGDEF"/>
    <property type="match status" value="1"/>
</dbReference>
<dbReference type="Gene3D" id="3.30.70.270">
    <property type="match status" value="1"/>
</dbReference>
<proteinExistence type="predicted"/>
<reference evidence="4 5" key="1">
    <citation type="journal article" date="2016" name="C (Basel)">
        <title>Selective Growth of and Electricity Production by Marine Exoelectrogenic Bacteria in Self-Aggregated Hydrogel of Microbially Reduced Graphene Oxide.</title>
        <authorList>
            <person name="Yoshida N."/>
            <person name="Goto Y."/>
            <person name="Miyata Y."/>
        </authorList>
    </citation>
    <scope>NUCLEOTIDE SEQUENCE [LARGE SCALE GENOMIC DNA]</scope>
    <source>
        <strain evidence="4 5">NIT-T3</strain>
    </source>
</reference>
<reference evidence="4 5" key="2">
    <citation type="journal article" date="2021" name="Int. J. Syst. Evol. Microbiol.">
        <title>Isolation and Polyphasic Characterization of Desulfuromonas versatilis sp. Nov., an Electrogenic Bacteria Capable of Versatile Metabolism Isolated from a Graphene Oxide-Reducing Enrichment Culture.</title>
        <authorList>
            <person name="Xie L."/>
            <person name="Yoshida N."/>
            <person name="Ishii S."/>
            <person name="Meng L."/>
        </authorList>
    </citation>
    <scope>NUCLEOTIDE SEQUENCE [LARGE SCALE GENOMIC DNA]</scope>
    <source>
        <strain evidence="4 5">NIT-T3</strain>
    </source>
</reference>
<evidence type="ECO:0000256" key="1">
    <source>
        <dbReference type="ARBA" id="ARBA00012528"/>
    </source>
</evidence>
<dbReference type="PANTHER" id="PTHR45138:SF9">
    <property type="entry name" value="DIGUANYLATE CYCLASE DGCM-RELATED"/>
    <property type="match status" value="1"/>
</dbReference>
<accession>A0ABM8HXC1</accession>
<dbReference type="CDD" id="cd01949">
    <property type="entry name" value="GGDEF"/>
    <property type="match status" value="1"/>
</dbReference>
<comment type="catalytic activity">
    <reaction evidence="2">
        <text>2 GTP = 3',3'-c-di-GMP + 2 diphosphate</text>
        <dbReference type="Rhea" id="RHEA:24898"/>
        <dbReference type="ChEBI" id="CHEBI:33019"/>
        <dbReference type="ChEBI" id="CHEBI:37565"/>
        <dbReference type="ChEBI" id="CHEBI:58805"/>
        <dbReference type="EC" id="2.7.7.65"/>
    </reaction>
</comment>
<dbReference type="SUPFAM" id="SSF55781">
    <property type="entry name" value="GAF domain-like"/>
    <property type="match status" value="1"/>
</dbReference>
<evidence type="ECO:0000313" key="5">
    <source>
        <dbReference type="Proteomes" id="UP001319827"/>
    </source>
</evidence>
<dbReference type="InterPro" id="IPR050469">
    <property type="entry name" value="Diguanylate_Cyclase"/>
</dbReference>
<dbReference type="InterPro" id="IPR000160">
    <property type="entry name" value="GGDEF_dom"/>
</dbReference>
<dbReference type="Pfam" id="PF13185">
    <property type="entry name" value="GAF_2"/>
    <property type="match status" value="1"/>
</dbReference>
<sequence length="347" mass="38359">MEGREQNRQFLEQEIRGLKDLLSVAQVVVSSLDLDEVLQNILGSAMAIMDMPAGSIALYEESRNEMTLHAHSGLSKAFVARSTWLVSKGGLTDRILSEGEPFVVEDTGTAVFFNNPLAIQEGIRSLICVPLKIQNKVLGVLYLDAFEPRRFSRERLQLLSVLASFAAMSVDNACLHQRAQRLACTDGLTGLYNHRQFKKMLKDEMLRARRHNKPLALVMFDVDNFKQFNDTYGHPNGDKALLAVTGILESALRECDLVFRYGGEEFIAILPETIIDDAIVAAERARSAVEKETPGLLGEFAACGLTVSAGVACYPIDGKDPDALMGTVDELLYKAKHEGKNKVYYVS</sequence>
<protein>
    <recommendedName>
        <fullName evidence="1">diguanylate cyclase</fullName>
        <ecNumber evidence="1">2.7.7.65</ecNumber>
    </recommendedName>
</protein>
<dbReference type="SUPFAM" id="SSF55073">
    <property type="entry name" value="Nucleotide cyclase"/>
    <property type="match status" value="1"/>
</dbReference>
<keyword evidence="5" id="KW-1185">Reference proteome</keyword>
<evidence type="ECO:0000256" key="2">
    <source>
        <dbReference type="ARBA" id="ARBA00034247"/>
    </source>
</evidence>
<dbReference type="PROSITE" id="PS50887">
    <property type="entry name" value="GGDEF"/>
    <property type="match status" value="1"/>
</dbReference>
<dbReference type="InterPro" id="IPR043128">
    <property type="entry name" value="Rev_trsase/Diguanyl_cyclase"/>
</dbReference>
<dbReference type="Proteomes" id="UP001319827">
    <property type="component" value="Chromosome"/>
</dbReference>
<dbReference type="SMART" id="SM00065">
    <property type="entry name" value="GAF"/>
    <property type="match status" value="1"/>
</dbReference>
<dbReference type="EMBL" id="AP024355">
    <property type="protein sequence ID" value="BCR05348.1"/>
    <property type="molecule type" value="Genomic_DNA"/>
</dbReference>
<organism evidence="4 5">
    <name type="scientific">Desulfuromonas versatilis</name>
    <dbReference type="NCBI Taxonomy" id="2802975"/>
    <lineage>
        <taxon>Bacteria</taxon>
        <taxon>Pseudomonadati</taxon>
        <taxon>Thermodesulfobacteriota</taxon>
        <taxon>Desulfuromonadia</taxon>
        <taxon>Desulfuromonadales</taxon>
        <taxon>Desulfuromonadaceae</taxon>
        <taxon>Desulfuromonas</taxon>
    </lineage>
</organism>
<dbReference type="SMART" id="SM00267">
    <property type="entry name" value="GGDEF"/>
    <property type="match status" value="1"/>
</dbReference>
<dbReference type="InterPro" id="IPR003018">
    <property type="entry name" value="GAF"/>
</dbReference>
<gene>
    <name evidence="4" type="ORF">DESUT3_24170</name>
</gene>
<dbReference type="RefSeq" id="WP_221248778.1">
    <property type="nucleotide sequence ID" value="NZ_AP024355.1"/>
</dbReference>
<dbReference type="Gene3D" id="3.30.450.40">
    <property type="match status" value="1"/>
</dbReference>
<dbReference type="EC" id="2.7.7.65" evidence="1"/>
<feature type="domain" description="GGDEF" evidence="3">
    <location>
        <begin position="213"/>
        <end position="347"/>
    </location>
</feature>
<dbReference type="InterPro" id="IPR029787">
    <property type="entry name" value="Nucleotide_cyclase"/>
</dbReference>
<evidence type="ECO:0000259" key="3">
    <source>
        <dbReference type="PROSITE" id="PS50887"/>
    </source>
</evidence>
<dbReference type="NCBIfam" id="TIGR00254">
    <property type="entry name" value="GGDEF"/>
    <property type="match status" value="1"/>
</dbReference>
<dbReference type="PANTHER" id="PTHR45138">
    <property type="entry name" value="REGULATORY COMPONENTS OF SENSORY TRANSDUCTION SYSTEM"/>
    <property type="match status" value="1"/>
</dbReference>
<evidence type="ECO:0000313" key="4">
    <source>
        <dbReference type="EMBL" id="BCR05348.1"/>
    </source>
</evidence>